<dbReference type="PANTHER" id="PTHR43462:SF1">
    <property type="entry name" value="ALANYL-TRNA EDITING PROTEIN AARSD1"/>
    <property type="match status" value="1"/>
</dbReference>
<dbReference type="InterPro" id="IPR018165">
    <property type="entry name" value="Ala-tRNA-synth_IIc_core"/>
</dbReference>
<dbReference type="InterPro" id="IPR018163">
    <property type="entry name" value="Thr/Ala-tRNA-synth_IIc_edit"/>
</dbReference>
<protein>
    <submittedName>
        <fullName evidence="6">Alanine--tRNA ligase-related protein</fullName>
    </submittedName>
</protein>
<keyword evidence="7" id="KW-1185">Reference proteome</keyword>
<dbReference type="Pfam" id="PF07973">
    <property type="entry name" value="tRNA_SAD"/>
    <property type="match status" value="1"/>
</dbReference>
<dbReference type="Gene3D" id="3.10.310.40">
    <property type="match status" value="1"/>
</dbReference>
<evidence type="ECO:0000256" key="1">
    <source>
        <dbReference type="ARBA" id="ARBA00001947"/>
    </source>
</evidence>
<dbReference type="EMBL" id="CP113524">
    <property type="protein sequence ID" value="WAJ22380.1"/>
    <property type="molecule type" value="Genomic_DNA"/>
</dbReference>
<evidence type="ECO:0000256" key="2">
    <source>
        <dbReference type="ARBA" id="ARBA00004496"/>
    </source>
</evidence>
<keyword evidence="3" id="KW-0479">Metal-binding</keyword>
<dbReference type="GO" id="GO:0016874">
    <property type="term" value="F:ligase activity"/>
    <property type="evidence" value="ECO:0007669"/>
    <property type="project" value="UniProtKB-KW"/>
</dbReference>
<dbReference type="SMART" id="SM00863">
    <property type="entry name" value="tRNA_SAD"/>
    <property type="match status" value="1"/>
</dbReference>
<comment type="subcellular location">
    <subcellularLocation>
        <location evidence="2">Cytoplasm</location>
    </subcellularLocation>
</comment>
<dbReference type="Gene3D" id="3.30.980.10">
    <property type="entry name" value="Threonyl-trna Synthetase, Chain A, domain 2"/>
    <property type="match status" value="1"/>
</dbReference>
<dbReference type="InterPro" id="IPR051335">
    <property type="entry name" value="Alanyl-tRNA_Editing_Enzymes"/>
</dbReference>
<keyword evidence="6" id="KW-0436">Ligase</keyword>
<evidence type="ECO:0000313" key="7">
    <source>
        <dbReference type="Proteomes" id="UP001163115"/>
    </source>
</evidence>
<dbReference type="InterPro" id="IPR012947">
    <property type="entry name" value="tRNA_SAD"/>
</dbReference>
<dbReference type="InterPro" id="IPR003156">
    <property type="entry name" value="DHHA1_dom"/>
</dbReference>
<evidence type="ECO:0000259" key="5">
    <source>
        <dbReference type="PROSITE" id="PS50860"/>
    </source>
</evidence>
<feature type="domain" description="Alanyl-transfer RNA synthetases family profile" evidence="5">
    <location>
        <begin position="1"/>
        <end position="220"/>
    </location>
</feature>
<dbReference type="PROSITE" id="PS50860">
    <property type="entry name" value="AA_TRNA_LIGASE_II_ALA"/>
    <property type="match status" value="1"/>
</dbReference>
<dbReference type="RefSeq" id="WP_268114271.1">
    <property type="nucleotide sequence ID" value="NZ_CP113524.1"/>
</dbReference>
<dbReference type="Pfam" id="PF01411">
    <property type="entry name" value="tRNA-synt_2c"/>
    <property type="match status" value="1"/>
</dbReference>
<evidence type="ECO:0000313" key="6">
    <source>
        <dbReference type="EMBL" id="WAJ22380.1"/>
    </source>
</evidence>
<comment type="cofactor">
    <cofactor evidence="1">
        <name>Zn(2+)</name>
        <dbReference type="ChEBI" id="CHEBI:29105"/>
    </cofactor>
</comment>
<dbReference type="SUPFAM" id="SSF55186">
    <property type="entry name" value="ThrRS/AlaRS common domain"/>
    <property type="match status" value="1"/>
</dbReference>
<evidence type="ECO:0000256" key="4">
    <source>
        <dbReference type="ARBA" id="ARBA00022833"/>
    </source>
</evidence>
<reference evidence="6" key="1">
    <citation type="submission" date="2022-11" db="EMBL/GenBank/DDBJ databases">
        <title>Lacrimispora xylanolytica sy1, complete genome.</title>
        <authorList>
            <person name="Choi S."/>
        </authorList>
    </citation>
    <scope>NUCLEOTIDE SEQUENCE</scope>
    <source>
        <strain evidence="6">Sy1</strain>
    </source>
</reference>
<sequence>MEKLFYETPYVKIFEARVLDCKPGKDKTYEIVLNRTAFYPEGGGQPADTGTLGEAKVLDVRERAEGIVHITDMQLLPGSDVTGTIDWERRFCHMQNHTGEHILSGIVHKHYGYDNVGFHMGKDEITVDFNGVLTWEQAEAIEEEANDLIWRNIPVVETCPSKDELASLDYRSKKELSGQVRIIEIKEGDVCACCGTHVMYTGEIGVIKVTGLMNYKGGVRMTLRCGKLALLDYRNKMKSVSGISVLLSTKPDEIIEAVDKLKEESMKKEGTIGRLFKELFEKKVLEYPESDEPLFVYEKGLTPIQLRQLCTMLYEEKKGSVVLLCSGDDDAYQYAAGSSCRDMRSLSKAMNHKCNGRGGGNALMAQGTFQASLADIREIFENELKGDKDGIK</sequence>
<gene>
    <name evidence="6" type="ORF">OW255_12415</name>
</gene>
<proteinExistence type="predicted"/>
<dbReference type="Proteomes" id="UP001163115">
    <property type="component" value="Chromosome"/>
</dbReference>
<dbReference type="InterPro" id="IPR009000">
    <property type="entry name" value="Transl_B-barrel_sf"/>
</dbReference>
<dbReference type="Gene3D" id="2.40.30.130">
    <property type="match status" value="1"/>
</dbReference>
<name>A0ABY7A6T7_9FIRM</name>
<evidence type="ECO:0000256" key="3">
    <source>
        <dbReference type="ARBA" id="ARBA00022723"/>
    </source>
</evidence>
<accession>A0ABY7A6T7</accession>
<dbReference type="PANTHER" id="PTHR43462">
    <property type="entry name" value="ALANYL-TRNA EDITING PROTEIN"/>
    <property type="match status" value="1"/>
</dbReference>
<keyword evidence="4" id="KW-0862">Zinc</keyword>
<dbReference type="Pfam" id="PF02272">
    <property type="entry name" value="DHHA1"/>
    <property type="match status" value="1"/>
</dbReference>
<dbReference type="InterPro" id="IPR018164">
    <property type="entry name" value="Ala-tRNA-synth_IIc_N"/>
</dbReference>
<dbReference type="SUPFAM" id="SSF50447">
    <property type="entry name" value="Translation proteins"/>
    <property type="match status" value="1"/>
</dbReference>
<organism evidence="6 7">
    <name type="scientific">Lacrimispora xylanolytica</name>
    <dbReference type="NCBI Taxonomy" id="29375"/>
    <lineage>
        <taxon>Bacteria</taxon>
        <taxon>Bacillati</taxon>
        <taxon>Bacillota</taxon>
        <taxon>Clostridia</taxon>
        <taxon>Lachnospirales</taxon>
        <taxon>Lachnospiraceae</taxon>
        <taxon>Lacrimispora</taxon>
    </lineage>
</organism>